<accession>A0ABX3KDM3</accession>
<sequence>MYSNGLSLYVNIMNILPYRASKALKLASPMSIGPFTKKLDYLISKFAFSSLDTVFTRESYSFDLSNDMGLNTRYCHDLAWLASGELQEDRSWSGHYIGTVIDWDFPGLNKNEYRQRYIGEYIKAIKILVKESGKPFIIYNQVGNGDGTSLDEILIKEIVDKCGGIVKHDSSAMDPTVLKSRMRYSKGVVASRFHSALFSIQVLCPLISISYQPKAEYILKDIKLEDICYSIDSFTGEDIANKLIYLSQSSSDFSKRLNDAQDKTLTSIEHTLFPVLRS</sequence>
<reference evidence="2 3" key="1">
    <citation type="journal article" date="2017" name="Genome Announc.">
        <title>Draft Genome Sequences of Salinivibrio proteolyticus, Salinivibrio sharmensis, Salinivibrio siamensis, Salinivibrio costicola subsp. alcaliphilus, Salinivibrio costicola subsp. vallismortis, and 29 New Isolates Belonging to the Genus Salinivibrio.</title>
        <authorList>
            <person name="Lopez-Hermoso C."/>
            <person name="de la Haba R.R."/>
            <person name="Sanchez-Porro C."/>
            <person name="Bayliss S.C."/>
            <person name="Feil E.J."/>
            <person name="Ventosa A."/>
        </authorList>
    </citation>
    <scope>NUCLEOTIDE SEQUENCE [LARGE SCALE GENOMIC DNA]</scope>
    <source>
        <strain evidence="2 3">JCM 14472</strain>
    </source>
</reference>
<dbReference type="InterPro" id="IPR007345">
    <property type="entry name" value="Polysacch_pyruvyl_Trfase"/>
</dbReference>
<dbReference type="PANTHER" id="PTHR36836">
    <property type="entry name" value="COLANIC ACID BIOSYNTHESIS PROTEIN WCAK"/>
    <property type="match status" value="1"/>
</dbReference>
<proteinExistence type="predicted"/>
<comment type="caution">
    <text evidence="2">The sequence shown here is derived from an EMBL/GenBank/DDBJ whole genome shotgun (WGS) entry which is preliminary data.</text>
</comment>
<evidence type="ECO:0000313" key="3">
    <source>
        <dbReference type="Proteomes" id="UP000189410"/>
    </source>
</evidence>
<name>A0ABX3KDM3_9GAMM</name>
<organism evidence="2 3">
    <name type="scientific">Salinivibrio siamensis</name>
    <dbReference type="NCBI Taxonomy" id="414286"/>
    <lineage>
        <taxon>Bacteria</taxon>
        <taxon>Pseudomonadati</taxon>
        <taxon>Pseudomonadota</taxon>
        <taxon>Gammaproteobacteria</taxon>
        <taxon>Vibrionales</taxon>
        <taxon>Vibrionaceae</taxon>
        <taxon>Salinivibrio</taxon>
    </lineage>
</organism>
<protein>
    <recommendedName>
        <fullName evidence="1">Polysaccharide pyruvyl transferase domain-containing protein</fullName>
    </recommendedName>
</protein>
<evidence type="ECO:0000313" key="2">
    <source>
        <dbReference type="EMBL" id="OOE86968.1"/>
    </source>
</evidence>
<dbReference type="Proteomes" id="UP000189410">
    <property type="component" value="Unassembled WGS sequence"/>
</dbReference>
<dbReference type="Pfam" id="PF04230">
    <property type="entry name" value="PS_pyruv_trans"/>
    <property type="match status" value="1"/>
</dbReference>
<evidence type="ECO:0000259" key="1">
    <source>
        <dbReference type="Pfam" id="PF04230"/>
    </source>
</evidence>
<dbReference type="EMBL" id="MUFB01000004">
    <property type="protein sequence ID" value="OOE86968.1"/>
    <property type="molecule type" value="Genomic_DNA"/>
</dbReference>
<keyword evidence="3" id="KW-1185">Reference proteome</keyword>
<dbReference type="PANTHER" id="PTHR36836:SF1">
    <property type="entry name" value="COLANIC ACID BIOSYNTHESIS PROTEIN WCAK"/>
    <property type="match status" value="1"/>
</dbReference>
<gene>
    <name evidence="2" type="ORF">BZG73_03785</name>
</gene>
<feature type="domain" description="Polysaccharide pyruvyl transferase" evidence="1">
    <location>
        <begin position="27"/>
        <end position="212"/>
    </location>
</feature>